<name>A0A512AVT6_9BACT</name>
<evidence type="ECO:0000256" key="1">
    <source>
        <dbReference type="SAM" id="SignalP"/>
    </source>
</evidence>
<protein>
    <recommendedName>
        <fullName evidence="2">Type IX secretion system protein PorV domain-containing protein</fullName>
    </recommendedName>
</protein>
<dbReference type="Proteomes" id="UP000321532">
    <property type="component" value="Unassembled WGS sequence"/>
</dbReference>
<accession>A0A512AVT6</accession>
<evidence type="ECO:0000313" key="4">
    <source>
        <dbReference type="Proteomes" id="UP000321532"/>
    </source>
</evidence>
<keyword evidence="4" id="KW-1185">Reference proteome</keyword>
<gene>
    <name evidence="3" type="primary">porV</name>
    <name evidence="3" type="ORF">AAE02nite_14930</name>
</gene>
<dbReference type="InterPro" id="IPR047799">
    <property type="entry name" value="T9SS_OM_PorV"/>
</dbReference>
<dbReference type="Gene3D" id="2.40.160.60">
    <property type="entry name" value="Outer membrane protein transport protein (OMPP1/FadL/TodX)"/>
    <property type="match status" value="1"/>
</dbReference>
<feature type="chain" id="PRO_5022083071" description="Type IX secretion system protein PorV domain-containing protein" evidence="1">
    <location>
        <begin position="27"/>
        <end position="371"/>
    </location>
</feature>
<proteinExistence type="predicted"/>
<dbReference type="AlphaFoldDB" id="A0A512AVT6"/>
<organism evidence="3 4">
    <name type="scientific">Adhaeribacter aerolatus</name>
    <dbReference type="NCBI Taxonomy" id="670289"/>
    <lineage>
        <taxon>Bacteria</taxon>
        <taxon>Pseudomonadati</taxon>
        <taxon>Bacteroidota</taxon>
        <taxon>Cytophagia</taxon>
        <taxon>Cytophagales</taxon>
        <taxon>Hymenobacteraceae</taxon>
        <taxon>Adhaeribacter</taxon>
    </lineage>
</organism>
<feature type="signal peptide" evidence="1">
    <location>
        <begin position="1"/>
        <end position="26"/>
    </location>
</feature>
<dbReference type="InterPro" id="IPR045741">
    <property type="entry name" value="PorV"/>
</dbReference>
<reference evidence="3 4" key="1">
    <citation type="submission" date="2019-07" db="EMBL/GenBank/DDBJ databases">
        <title>Whole genome shotgun sequence of Adhaeribacter aerolatus NBRC 106133.</title>
        <authorList>
            <person name="Hosoyama A."/>
            <person name="Uohara A."/>
            <person name="Ohji S."/>
            <person name="Ichikawa N."/>
        </authorList>
    </citation>
    <scope>NUCLEOTIDE SEQUENCE [LARGE SCALE GENOMIC DNA]</scope>
    <source>
        <strain evidence="3 4">NBRC 106133</strain>
    </source>
</reference>
<evidence type="ECO:0000259" key="2">
    <source>
        <dbReference type="Pfam" id="PF19572"/>
    </source>
</evidence>
<dbReference type="NCBIfam" id="NF033709">
    <property type="entry name" value="PorV_fam"/>
    <property type="match status" value="1"/>
</dbReference>
<dbReference type="NCBIfam" id="NF033710">
    <property type="entry name" value="T9SS_OM_PorV"/>
    <property type="match status" value="1"/>
</dbReference>
<dbReference type="RefSeq" id="WP_146896589.1">
    <property type="nucleotide sequence ID" value="NZ_BJYS01000008.1"/>
</dbReference>
<keyword evidence="1" id="KW-0732">Signal</keyword>
<dbReference type="Pfam" id="PF19572">
    <property type="entry name" value="PorV"/>
    <property type="match status" value="1"/>
</dbReference>
<dbReference type="EMBL" id="BJYS01000008">
    <property type="protein sequence ID" value="GEO03829.1"/>
    <property type="molecule type" value="Genomic_DNA"/>
</dbReference>
<feature type="domain" description="Type IX secretion system protein PorV" evidence="2">
    <location>
        <begin position="31"/>
        <end position="263"/>
    </location>
</feature>
<sequence length="371" mass="40495">MKYNSGTKKSLPFYLLFSLFFTGAFAQTGADVATITTAVPILTVSPDARSAAMGDAGVAISPDANTIHWNPAKLGFVTNDMGVALSYSPWLRNIINDMSLTYLSGYKRVSQRGAFSASMLYFDLGDIQFTDDLGNPLNIHNPKEYTFNLAYGQQLSNNLSLGVGARFIHSNLSAGISDSRPGNSAAVDIGVYYTNDLTIGTRDYNLAFGGNISNIGAKIAYTNADRKDFLPTNLRLGTAFTMNLDPYNKITLAIDGNKLLVPSSGADSTQSVPRAIFTSFGDAKNGFSEELQEVTLSTGLEYWYNDVFAARAGYFYESPNKGDRHYLSMGLGMRYQKFGIDVAYLVPNSRNNPLANTLRFTLVLNINKVEE</sequence>
<dbReference type="OrthoDB" id="9758448at2"/>
<evidence type="ECO:0000313" key="3">
    <source>
        <dbReference type="EMBL" id="GEO03829.1"/>
    </source>
</evidence>
<comment type="caution">
    <text evidence="3">The sequence shown here is derived from an EMBL/GenBank/DDBJ whole genome shotgun (WGS) entry which is preliminary data.</text>
</comment>
<dbReference type="SUPFAM" id="SSF56935">
    <property type="entry name" value="Porins"/>
    <property type="match status" value="1"/>
</dbReference>